<feature type="transmembrane region" description="Helical" evidence="1">
    <location>
        <begin position="46"/>
        <end position="66"/>
    </location>
</feature>
<organism evidence="2">
    <name type="scientific">Loa loa</name>
    <name type="common">Eye worm</name>
    <name type="synonym">Filaria loa</name>
    <dbReference type="NCBI Taxonomy" id="7209"/>
    <lineage>
        <taxon>Eukaryota</taxon>
        <taxon>Metazoa</taxon>
        <taxon>Ecdysozoa</taxon>
        <taxon>Nematoda</taxon>
        <taxon>Chromadorea</taxon>
        <taxon>Rhabditida</taxon>
        <taxon>Spirurina</taxon>
        <taxon>Spiruromorpha</taxon>
        <taxon>Filarioidea</taxon>
        <taxon>Onchocercidae</taxon>
        <taxon>Loa</taxon>
    </lineage>
</organism>
<protein>
    <submittedName>
        <fullName evidence="2">Uncharacterized protein</fullName>
    </submittedName>
</protein>
<evidence type="ECO:0000256" key="1">
    <source>
        <dbReference type="SAM" id="Phobius"/>
    </source>
</evidence>
<name>A0A1S0UD59_LOALO</name>
<reference evidence="2" key="1">
    <citation type="submission" date="2012-04" db="EMBL/GenBank/DDBJ databases">
        <title>The Genome Sequence of Loa loa.</title>
        <authorList>
            <consortium name="The Broad Institute Genome Sequencing Platform"/>
            <consortium name="Broad Institute Genome Sequencing Center for Infectious Disease"/>
            <person name="Nutman T.B."/>
            <person name="Fink D.L."/>
            <person name="Russ C."/>
            <person name="Young S."/>
            <person name="Zeng Q."/>
            <person name="Gargeya S."/>
            <person name="Alvarado L."/>
            <person name="Berlin A."/>
            <person name="Chapman S.B."/>
            <person name="Chen Z."/>
            <person name="Freedman E."/>
            <person name="Gellesch M."/>
            <person name="Goldberg J."/>
            <person name="Griggs A."/>
            <person name="Gujja S."/>
            <person name="Heilman E.R."/>
            <person name="Heiman D."/>
            <person name="Howarth C."/>
            <person name="Mehta T."/>
            <person name="Neiman D."/>
            <person name="Pearson M."/>
            <person name="Roberts A."/>
            <person name="Saif S."/>
            <person name="Shea T."/>
            <person name="Shenoy N."/>
            <person name="Sisk P."/>
            <person name="Stolte C."/>
            <person name="Sykes S."/>
            <person name="White J."/>
            <person name="Yandava C."/>
            <person name="Haas B."/>
            <person name="Henn M.R."/>
            <person name="Nusbaum C."/>
            <person name="Birren B."/>
        </authorList>
    </citation>
    <scope>NUCLEOTIDE SEQUENCE [LARGE SCALE GENOMIC DNA]</scope>
</reference>
<feature type="transmembrane region" description="Helical" evidence="1">
    <location>
        <begin position="78"/>
        <end position="105"/>
    </location>
</feature>
<feature type="non-terminal residue" evidence="2">
    <location>
        <position position="111"/>
    </location>
</feature>
<dbReference type="Gene3D" id="1.20.1070.10">
    <property type="entry name" value="Rhodopsin 7-helix transmembrane proteins"/>
    <property type="match status" value="1"/>
</dbReference>
<dbReference type="EMBL" id="JH715358">
    <property type="protein sequence ID" value="EJD73361.1"/>
    <property type="molecule type" value="Genomic_DNA"/>
</dbReference>
<dbReference type="GeneID" id="31252310"/>
<dbReference type="InParanoid" id="A0A1S0UD59"/>
<keyword evidence="1" id="KW-1133">Transmembrane helix</keyword>
<dbReference type="AlphaFoldDB" id="A0A1S0UD59"/>
<dbReference type="KEGG" id="loa:LOAG_19216"/>
<evidence type="ECO:0000313" key="2">
    <source>
        <dbReference type="EMBL" id="EJD73361.1"/>
    </source>
</evidence>
<dbReference type="RefSeq" id="XP_020304323.1">
    <property type="nucleotide sequence ID" value="XM_020451869.1"/>
</dbReference>
<proteinExistence type="predicted"/>
<sequence>MSKMLARSCYITALFLILPLNCHEGNMTNMFDIRDEQNTVEKYVAAVLFSLLLLYGIVGNILLAIVFCSRENLYNRAFILITSQLIICNFMTYTQQVTIVLLQLLKNETSD</sequence>
<accession>A0A1S0UD59</accession>
<keyword evidence="1" id="KW-0812">Transmembrane</keyword>
<keyword evidence="1" id="KW-0472">Membrane</keyword>
<dbReference type="CTD" id="31252310"/>
<dbReference type="OMA" id="LPLNCHE"/>
<gene>
    <name evidence="2" type="ORF">LOAG_19216</name>
</gene>